<dbReference type="Proteomes" id="UP000253941">
    <property type="component" value="Unassembled WGS sequence"/>
</dbReference>
<sequence length="488" mass="51651">MSGPRILAIAAATLPFIGTGSAAAHGLGQRYDLPVPLDLYMGAGAVVVAVSFVVMALFAGRPAARNAGAAAASEVSKPGLPAIPLPSLAAGVVRAAALTFFILVVAAGLFGNQDPFKNLAPVSVWVIGWVGIAFASALLGDVWRVLNPFDTAFRCLESVVGQRREKPWLAQRWGVWPALALFTVFAWAELVWPARDRPAALATAMLAYGAVTWTAMWCVGRETWLRSGEVFTIAFGLLARFAPTIAPAEGGLRLRALAGGLIVDRPVSWSLTAFTLLMLSTVTFDGILETPPWATLAEASLASPGFTGMAASLGVAPYPLLQTLGLVAVPVTFASLYLTVAACMAMGARWSGARTTTGEMARLFVLTLVPIAVAYHLAHYLTYLLIAGQFMIPLLSDPFGVGWDLFGTKLYFIDIGVIDARTAWYAALTLIVGGHVIAVWIAHITAIRRFASRRAALASQVPMLILMVGYTAVSLWILAQPITEVTAG</sequence>
<dbReference type="RefSeq" id="WP_114583257.1">
    <property type="nucleotide sequence ID" value="NZ_QPMH01000019.1"/>
</dbReference>
<reference evidence="2 3" key="1">
    <citation type="submission" date="2018-07" db="EMBL/GenBank/DDBJ databases">
        <title>Venubactetium sediminum gen. nov., sp. nov., isolated from a marine solar saltern.</title>
        <authorList>
            <person name="Wang S."/>
        </authorList>
    </citation>
    <scope>NUCLEOTIDE SEQUENCE [LARGE SCALE GENOMIC DNA]</scope>
    <source>
        <strain evidence="2 3">WD2A32</strain>
    </source>
</reference>
<feature type="transmembrane region" description="Helical" evidence="1">
    <location>
        <begin position="363"/>
        <end position="386"/>
    </location>
</feature>
<feature type="transmembrane region" description="Helical" evidence="1">
    <location>
        <begin position="268"/>
        <end position="288"/>
    </location>
</feature>
<keyword evidence="1" id="KW-0812">Transmembrane</keyword>
<proteinExistence type="predicted"/>
<evidence type="ECO:0000256" key="1">
    <source>
        <dbReference type="SAM" id="Phobius"/>
    </source>
</evidence>
<evidence type="ECO:0008006" key="4">
    <source>
        <dbReference type="Google" id="ProtNLM"/>
    </source>
</evidence>
<name>A0A369T6B0_9PROT</name>
<keyword evidence="3" id="KW-1185">Reference proteome</keyword>
<evidence type="ECO:0000313" key="3">
    <source>
        <dbReference type="Proteomes" id="UP000253941"/>
    </source>
</evidence>
<accession>A0A369T6B0</accession>
<comment type="caution">
    <text evidence="2">The sequence shown here is derived from an EMBL/GenBank/DDBJ whole genome shotgun (WGS) entry which is preliminary data.</text>
</comment>
<feature type="transmembrane region" description="Helical" evidence="1">
    <location>
        <begin position="455"/>
        <end position="479"/>
    </location>
</feature>
<gene>
    <name evidence="2" type="ORF">DRB17_16145</name>
</gene>
<dbReference type="AlphaFoldDB" id="A0A369T6B0"/>
<evidence type="ECO:0000313" key="2">
    <source>
        <dbReference type="EMBL" id="RDD60861.1"/>
    </source>
</evidence>
<feature type="transmembrane region" description="Helical" evidence="1">
    <location>
        <begin position="423"/>
        <end position="443"/>
    </location>
</feature>
<dbReference type="EMBL" id="QPMH01000019">
    <property type="protein sequence ID" value="RDD60861.1"/>
    <property type="molecule type" value="Genomic_DNA"/>
</dbReference>
<feature type="transmembrane region" description="Helical" evidence="1">
    <location>
        <begin position="87"/>
        <end position="110"/>
    </location>
</feature>
<keyword evidence="1" id="KW-0472">Membrane</keyword>
<feature type="transmembrane region" description="Helical" evidence="1">
    <location>
        <begin position="122"/>
        <end position="146"/>
    </location>
</feature>
<protein>
    <recommendedName>
        <fullName evidence="4">Fenitrothion hydrolase</fullName>
    </recommendedName>
</protein>
<feature type="transmembrane region" description="Helical" evidence="1">
    <location>
        <begin position="40"/>
        <end position="59"/>
    </location>
</feature>
<keyword evidence="1" id="KW-1133">Transmembrane helix</keyword>
<feature type="transmembrane region" description="Helical" evidence="1">
    <location>
        <begin position="327"/>
        <end position="351"/>
    </location>
</feature>
<organism evidence="2 3">
    <name type="scientific">Ferruginivarius sediminum</name>
    <dbReference type="NCBI Taxonomy" id="2661937"/>
    <lineage>
        <taxon>Bacteria</taxon>
        <taxon>Pseudomonadati</taxon>
        <taxon>Pseudomonadota</taxon>
        <taxon>Alphaproteobacteria</taxon>
        <taxon>Rhodospirillales</taxon>
        <taxon>Rhodospirillaceae</taxon>
        <taxon>Ferruginivarius</taxon>
    </lineage>
</organism>
<feature type="transmembrane region" description="Helical" evidence="1">
    <location>
        <begin position="198"/>
        <end position="218"/>
    </location>
</feature>
<feature type="transmembrane region" description="Helical" evidence="1">
    <location>
        <begin position="173"/>
        <end position="192"/>
    </location>
</feature>